<accession>A0A0A0N5N5</accession>
<dbReference type="KEGG" id="src:M271_00115"/>
<sequence>MRPLHPDSAFGFPTVLLYADRPQPLDSPTFLEGTAGVALVLHERIAPPTGDPAGELSWDAALLLS</sequence>
<gene>
    <name evidence="1" type="ORF">D3C57_143590</name>
</gene>
<comment type="caution">
    <text evidence="1">The sequence shown here is derived from an EMBL/GenBank/DDBJ whole genome shotgun (WGS) entry which is preliminary data.</text>
</comment>
<dbReference type="Proteomes" id="UP000281594">
    <property type="component" value="Unassembled WGS sequence"/>
</dbReference>
<dbReference type="HOGENOM" id="CLU_2848066_0_0_11"/>
<protein>
    <submittedName>
        <fullName evidence="1">Uncharacterized protein</fullName>
    </submittedName>
</protein>
<proteinExistence type="predicted"/>
<evidence type="ECO:0000313" key="2">
    <source>
        <dbReference type="Proteomes" id="UP000281594"/>
    </source>
</evidence>
<reference evidence="1 2" key="1">
    <citation type="journal article" date="2018" name="J. Biol. Chem.">
        <title>Discovery of the actinoplanic acid pathway in Streptomyces rapamycinicus reveals a genetically conserved synergism with rapamycin.</title>
        <authorList>
            <person name="Mrak P."/>
            <person name="Krastel P."/>
            <person name="Pivk Lukancic P."/>
            <person name="Tao J."/>
            <person name="Pistorius D."/>
            <person name="Moore C.M."/>
        </authorList>
    </citation>
    <scope>NUCLEOTIDE SEQUENCE [LARGE SCALE GENOMIC DNA]</scope>
    <source>
        <strain evidence="1 2">NRRL 5491</strain>
    </source>
</reference>
<dbReference type="RefSeq" id="WP_020865060.1">
    <property type="nucleotide sequence ID" value="NC_022785.1"/>
</dbReference>
<organism evidence="1 2">
    <name type="scientific">Streptomyces rapamycinicus (strain ATCC 29253 / DSM 41530 / NRRL 5491 / AYB-994)</name>
    <name type="common">Streptomyces hygroscopicus (strain ATCC 29253)</name>
    <dbReference type="NCBI Taxonomy" id="1343740"/>
    <lineage>
        <taxon>Bacteria</taxon>
        <taxon>Bacillati</taxon>
        <taxon>Actinomycetota</taxon>
        <taxon>Actinomycetes</taxon>
        <taxon>Kitasatosporales</taxon>
        <taxon>Streptomycetaceae</taxon>
        <taxon>Streptomyces</taxon>
        <taxon>Streptomyces violaceusniger group</taxon>
    </lineage>
</organism>
<dbReference type="EMBL" id="QYCY01000002">
    <property type="protein sequence ID" value="RLV76262.1"/>
    <property type="molecule type" value="Genomic_DNA"/>
</dbReference>
<dbReference type="AlphaFoldDB" id="A0A0A0N5N5"/>
<evidence type="ECO:0000313" key="1">
    <source>
        <dbReference type="EMBL" id="RLV76262.1"/>
    </source>
</evidence>
<name>A0A0A0N5N5_STRRN</name>